<gene>
    <name evidence="4" type="ORF">FYJ35_12970</name>
</gene>
<reference evidence="4 5" key="1">
    <citation type="submission" date="2019-08" db="EMBL/GenBank/DDBJ databases">
        <title>In-depth cultivation of the pig gut microbiome towards novel bacterial diversity and tailored functional studies.</title>
        <authorList>
            <person name="Wylensek D."/>
            <person name="Hitch T.C.A."/>
            <person name="Clavel T."/>
        </authorList>
    </citation>
    <scope>NUCLEOTIDE SEQUENCE [LARGE SCALE GENOMIC DNA]</scope>
    <source>
        <strain evidence="4 5">Oil+RF-744-WCA-WT-11</strain>
    </source>
</reference>
<dbReference type="PANTHER" id="PTHR43158:SF7">
    <property type="entry name" value="ABC TRANSPORTER, ATP-BINDING PROTEIN"/>
    <property type="match status" value="1"/>
</dbReference>
<keyword evidence="5" id="KW-1185">Reference proteome</keyword>
<dbReference type="InterPro" id="IPR003439">
    <property type="entry name" value="ABC_transporter-like_ATP-bd"/>
</dbReference>
<dbReference type="AlphaFoldDB" id="A0A6L5X6L4"/>
<accession>A0A6L5X6L4</accession>
<evidence type="ECO:0000259" key="3">
    <source>
        <dbReference type="PROSITE" id="PS50893"/>
    </source>
</evidence>
<dbReference type="PANTHER" id="PTHR43158">
    <property type="entry name" value="SKFA PEPTIDE EXPORT ATP-BINDING PROTEIN SKFE"/>
    <property type="match status" value="1"/>
</dbReference>
<dbReference type="PROSITE" id="PS00211">
    <property type="entry name" value="ABC_TRANSPORTER_1"/>
    <property type="match status" value="1"/>
</dbReference>
<proteinExistence type="predicted"/>
<sequence>MLCINHVNKTLKDRKVLNDICVTFERGKIYGLRGINGSGKTMLMRMAAGLIFPDSGSVSIDGKQLGKDLSFPEKMGVLIENPAFLNAYTGRSNLELLNSLSEEAHPEDVETALLRVGLDPEDRRKYRKYSLGMKQRLGIAAAIMGQPDLLLLDEPINALDEEGIDLFEQIIQQEKDRGAMVLITCHDDERLRRWSDVIVEVVDGRIVSLKEAVGHNIEN</sequence>
<dbReference type="Pfam" id="PF00005">
    <property type="entry name" value="ABC_tran"/>
    <property type="match status" value="1"/>
</dbReference>
<keyword evidence="2 4" id="KW-0067">ATP-binding</keyword>
<evidence type="ECO:0000256" key="1">
    <source>
        <dbReference type="ARBA" id="ARBA00022741"/>
    </source>
</evidence>
<evidence type="ECO:0000313" key="5">
    <source>
        <dbReference type="Proteomes" id="UP000481852"/>
    </source>
</evidence>
<dbReference type="Proteomes" id="UP000481852">
    <property type="component" value="Unassembled WGS sequence"/>
</dbReference>
<dbReference type="InterPro" id="IPR003593">
    <property type="entry name" value="AAA+_ATPase"/>
</dbReference>
<name>A0A6L5X6L4_9FIRM</name>
<evidence type="ECO:0000256" key="2">
    <source>
        <dbReference type="ARBA" id="ARBA00022840"/>
    </source>
</evidence>
<dbReference type="InterPro" id="IPR027417">
    <property type="entry name" value="P-loop_NTPase"/>
</dbReference>
<evidence type="ECO:0000313" key="4">
    <source>
        <dbReference type="EMBL" id="MSS15930.1"/>
    </source>
</evidence>
<protein>
    <submittedName>
        <fullName evidence="4">ATP-binding cassette domain-containing protein</fullName>
    </submittedName>
</protein>
<dbReference type="GO" id="GO:0016887">
    <property type="term" value="F:ATP hydrolysis activity"/>
    <property type="evidence" value="ECO:0007669"/>
    <property type="project" value="InterPro"/>
</dbReference>
<dbReference type="RefSeq" id="WP_154527282.1">
    <property type="nucleotide sequence ID" value="NZ_VULZ01000018.1"/>
</dbReference>
<dbReference type="EMBL" id="VULZ01000018">
    <property type="protein sequence ID" value="MSS15930.1"/>
    <property type="molecule type" value="Genomic_DNA"/>
</dbReference>
<organism evidence="4 5">
    <name type="scientific">Porcincola intestinalis</name>
    <dbReference type="NCBI Taxonomy" id="2606632"/>
    <lineage>
        <taxon>Bacteria</taxon>
        <taxon>Bacillati</taxon>
        <taxon>Bacillota</taxon>
        <taxon>Clostridia</taxon>
        <taxon>Lachnospirales</taxon>
        <taxon>Lachnospiraceae</taxon>
        <taxon>Porcincola</taxon>
    </lineage>
</organism>
<dbReference type="SUPFAM" id="SSF52540">
    <property type="entry name" value="P-loop containing nucleoside triphosphate hydrolases"/>
    <property type="match status" value="1"/>
</dbReference>
<keyword evidence="1" id="KW-0547">Nucleotide-binding</keyword>
<dbReference type="InterPro" id="IPR017871">
    <property type="entry name" value="ABC_transporter-like_CS"/>
</dbReference>
<comment type="caution">
    <text evidence="4">The sequence shown here is derived from an EMBL/GenBank/DDBJ whole genome shotgun (WGS) entry which is preliminary data.</text>
</comment>
<dbReference type="Gene3D" id="3.40.50.300">
    <property type="entry name" value="P-loop containing nucleotide triphosphate hydrolases"/>
    <property type="match status" value="1"/>
</dbReference>
<feature type="domain" description="ABC transporter" evidence="3">
    <location>
        <begin position="2"/>
        <end position="219"/>
    </location>
</feature>
<dbReference type="GO" id="GO:0005524">
    <property type="term" value="F:ATP binding"/>
    <property type="evidence" value="ECO:0007669"/>
    <property type="project" value="UniProtKB-KW"/>
</dbReference>
<dbReference type="SMART" id="SM00382">
    <property type="entry name" value="AAA"/>
    <property type="match status" value="1"/>
</dbReference>
<dbReference type="PROSITE" id="PS50893">
    <property type="entry name" value="ABC_TRANSPORTER_2"/>
    <property type="match status" value="1"/>
</dbReference>